<dbReference type="PANTHER" id="PTHR42776:SF27">
    <property type="entry name" value="DIPEPTIDYL PEPTIDASE FAMILY MEMBER 6"/>
    <property type="match status" value="1"/>
</dbReference>
<dbReference type="GO" id="GO:0006508">
    <property type="term" value="P:proteolysis"/>
    <property type="evidence" value="ECO:0007669"/>
    <property type="project" value="InterPro"/>
</dbReference>
<evidence type="ECO:0000256" key="1">
    <source>
        <dbReference type="ARBA" id="ARBA00022801"/>
    </source>
</evidence>
<dbReference type="RefSeq" id="WP_093536788.1">
    <property type="nucleotide sequence ID" value="NZ_FOXU01000003.1"/>
</dbReference>
<keyword evidence="1" id="KW-0378">Hydrolase</keyword>
<reference evidence="4" key="1">
    <citation type="submission" date="2016-10" db="EMBL/GenBank/DDBJ databases">
        <authorList>
            <person name="Varghese N."/>
            <person name="Submissions S."/>
        </authorList>
    </citation>
    <scope>NUCLEOTIDE SEQUENCE [LARGE SCALE GENOMIC DNA]</scope>
    <source>
        <strain evidence="4">DSM 11706</strain>
    </source>
</reference>
<dbReference type="GO" id="GO:0004252">
    <property type="term" value="F:serine-type endopeptidase activity"/>
    <property type="evidence" value="ECO:0007669"/>
    <property type="project" value="TreeGrafter"/>
</dbReference>
<sequence length="263" mass="30044">MKANGTIEKVRVYPSPNPHIVLREITYWSCGLRVKGMLASPKEVGDYEGILYCRGGMQSIGMVRPARIAQIASEGFIVFAPYYRGNRGGEGKDEFAGEDRWDAIYGVDILKQYCLAERIHLFAFSRGGIMALWIAILRNDITSLVTWAGVSDIYLTYEERLDMRKMMKRVIGGTPSKYPVGYEERDVLPLIKEMKTSTLIIHGEQDKNVSFEHAKVLEHALVGNSIPVETWYYPEFTHFFPSKINRRVVKDACHWMKNQRGVL</sequence>
<gene>
    <name evidence="3" type="ORF">SAMN05421670_2043</name>
</gene>
<dbReference type="InterPro" id="IPR029058">
    <property type="entry name" value="AB_hydrolase_fold"/>
</dbReference>
<dbReference type="Pfam" id="PF00326">
    <property type="entry name" value="Peptidase_S9"/>
    <property type="match status" value="1"/>
</dbReference>
<evidence type="ECO:0000313" key="4">
    <source>
        <dbReference type="Proteomes" id="UP000198734"/>
    </source>
</evidence>
<dbReference type="PANTHER" id="PTHR42776">
    <property type="entry name" value="SERINE PEPTIDASE S9 FAMILY MEMBER"/>
    <property type="match status" value="1"/>
</dbReference>
<dbReference type="SUPFAM" id="SSF53474">
    <property type="entry name" value="alpha/beta-Hydrolases"/>
    <property type="match status" value="1"/>
</dbReference>
<organism evidence="3 4">
    <name type="scientific">Psychrobacillus psychrotolerans</name>
    <dbReference type="NCBI Taxonomy" id="126156"/>
    <lineage>
        <taxon>Bacteria</taxon>
        <taxon>Bacillati</taxon>
        <taxon>Bacillota</taxon>
        <taxon>Bacilli</taxon>
        <taxon>Bacillales</taxon>
        <taxon>Bacillaceae</taxon>
        <taxon>Psychrobacillus</taxon>
    </lineage>
</organism>
<dbReference type="InterPro" id="IPR001375">
    <property type="entry name" value="Peptidase_S9_cat"/>
</dbReference>
<name>A0A1I5YJJ1_9BACI</name>
<dbReference type="EMBL" id="FOXU01000003">
    <property type="protein sequence ID" value="SFQ44379.1"/>
    <property type="molecule type" value="Genomic_DNA"/>
</dbReference>
<protein>
    <submittedName>
        <fullName evidence="3">Prolyl oligopeptidase family protein</fullName>
    </submittedName>
</protein>
<dbReference type="Proteomes" id="UP000198734">
    <property type="component" value="Unassembled WGS sequence"/>
</dbReference>
<dbReference type="OrthoDB" id="9812921at2"/>
<dbReference type="AlphaFoldDB" id="A0A1I5YJJ1"/>
<proteinExistence type="predicted"/>
<evidence type="ECO:0000259" key="2">
    <source>
        <dbReference type="Pfam" id="PF00326"/>
    </source>
</evidence>
<keyword evidence="4" id="KW-1185">Reference proteome</keyword>
<dbReference type="STRING" id="126156.SAMN05421670_2043"/>
<feature type="domain" description="Peptidase S9 prolyl oligopeptidase catalytic" evidence="2">
    <location>
        <begin position="67"/>
        <end position="259"/>
    </location>
</feature>
<dbReference type="Gene3D" id="3.40.50.1820">
    <property type="entry name" value="alpha/beta hydrolase"/>
    <property type="match status" value="1"/>
</dbReference>
<evidence type="ECO:0000313" key="3">
    <source>
        <dbReference type="EMBL" id="SFQ44379.1"/>
    </source>
</evidence>
<accession>A0A1I5YJJ1</accession>